<dbReference type="RefSeq" id="WP_141423688.1">
    <property type="nucleotide sequence ID" value="NZ_JASPFB010000003.1"/>
</dbReference>
<protein>
    <recommendedName>
        <fullName evidence="4">SWIM-type domain-containing protein</fullName>
    </recommendedName>
</protein>
<evidence type="ECO:0000313" key="2">
    <source>
        <dbReference type="EMBL" id="TQD44061.1"/>
    </source>
</evidence>
<feature type="region of interest" description="Disordered" evidence="1">
    <location>
        <begin position="622"/>
        <end position="642"/>
    </location>
</feature>
<organism evidence="2 3">
    <name type="scientific">Actinomyces johnsonii</name>
    <dbReference type="NCBI Taxonomy" id="544581"/>
    <lineage>
        <taxon>Bacteria</taxon>
        <taxon>Bacillati</taxon>
        <taxon>Actinomycetota</taxon>
        <taxon>Actinomycetes</taxon>
        <taxon>Actinomycetales</taxon>
        <taxon>Actinomycetaceae</taxon>
        <taxon>Actinomyces</taxon>
    </lineage>
</organism>
<evidence type="ECO:0000313" key="3">
    <source>
        <dbReference type="Proteomes" id="UP000319010"/>
    </source>
</evidence>
<feature type="region of interest" description="Disordered" evidence="1">
    <location>
        <begin position="464"/>
        <end position="485"/>
    </location>
</feature>
<evidence type="ECO:0000256" key="1">
    <source>
        <dbReference type="SAM" id="MobiDB-lite"/>
    </source>
</evidence>
<dbReference type="Proteomes" id="UP000319010">
    <property type="component" value="Unassembled WGS sequence"/>
</dbReference>
<proteinExistence type="predicted"/>
<feature type="region of interest" description="Disordered" evidence="1">
    <location>
        <begin position="134"/>
        <end position="167"/>
    </location>
</feature>
<dbReference type="EMBL" id="VICB01000004">
    <property type="protein sequence ID" value="TQD44061.1"/>
    <property type="molecule type" value="Genomic_DNA"/>
</dbReference>
<comment type="caution">
    <text evidence="2">The sequence shown here is derived from an EMBL/GenBank/DDBJ whole genome shotgun (WGS) entry which is preliminary data.</text>
</comment>
<evidence type="ECO:0008006" key="4">
    <source>
        <dbReference type="Google" id="ProtNLM"/>
    </source>
</evidence>
<feature type="region of interest" description="Disordered" evidence="1">
    <location>
        <begin position="62"/>
        <end position="86"/>
    </location>
</feature>
<gene>
    <name evidence="2" type="ORF">FK256_03145</name>
</gene>
<dbReference type="AlphaFoldDB" id="A0A508A5L5"/>
<reference evidence="2 3" key="1">
    <citation type="submission" date="2019-06" db="EMBL/GenBank/DDBJ databases">
        <title>Draft genome sequence of Actinomyces johnsonii CCUG 34287T.</title>
        <authorList>
            <person name="Salva-Serra F."/>
            <person name="Cardew S."/>
            <person name="Moore E."/>
        </authorList>
    </citation>
    <scope>NUCLEOTIDE SEQUENCE [LARGE SCALE GENOMIC DNA]</scope>
    <source>
        <strain evidence="2 3">CCUG 34287</strain>
    </source>
</reference>
<feature type="region of interest" description="Disordered" evidence="1">
    <location>
        <begin position="1"/>
        <end position="26"/>
    </location>
</feature>
<feature type="compositionally biased region" description="Polar residues" evidence="1">
    <location>
        <begin position="141"/>
        <end position="151"/>
    </location>
</feature>
<name>A0A508A5L5_9ACTO</name>
<accession>A0A508A5L5</accession>
<sequence length="721" mass="76595">MNVRRGPARLSSDGPSSPERPEPAGQSPYAAFAVYGALDDVALAALGNRGLLRRGRAELAAGRVESERGPADDGAAPHPAPETLTIRVGRPPIPVTLTAAGPQDARCPCPVAGICLHVLAACLWMREAVNRGGTVEDSGATEVTTGPTPSQVRPRPPEAPAHESGSDPVLEEVLAWEPACVEKSLGAEARRRVQASLAGLDPARLATGTEVTSAPGRLSITWPGAPEVVVIAGLGPRGMIVSGRHSPTANAAWRLQSVIRLFARAGRPWPWPDETTTLSDRQRGALSKVATVIETIVSAGISHAGPRSAADLERLAQVSRLEGLPRLSRLLTSAAGRLRALAEHDDAVDEATVLSALAAAWSLTQALTAVTDPPGPALIGPADTETAETGLLLPLSATWWTTPSGSRGLTIRLWDLDNGRPEAVTTGRAAGVDAAFRYSEDAILLWGASVKNILSGPLRLTGAARRPDGALAPSSRTAVTRRSGEAGYDDVDLEAVAERLQQVGSGPEAARFEAPVARVRLIMVAKDGLGPIDIDEVHQRYLWPVTSTDGHRRLLTMEVGGREMQMVSDVLSRELQVHAITVEGDRPAGVFVREHGRICLLATTFPPSRSASNREYRRLRRRTEQMHSRMRTQAPEKNRTDQTPMRVLAQDVHEALTALAASGTTRPTGMVAHVLRTRARMADDLQLTTLAAALAEVDNRPSPGAVLRACAVVDRLDALTR</sequence>